<dbReference type="InterPro" id="IPR026564">
    <property type="entry name" value="Transcrip_reg_TACO1-like_dom3"/>
</dbReference>
<dbReference type="Gene3D" id="3.30.70.980">
    <property type="match status" value="2"/>
</dbReference>
<keyword evidence="3 6" id="KW-0805">Transcription regulation</keyword>
<protein>
    <recommendedName>
        <fullName evidence="6">Probable transcriptional regulatory protein UT23_C0001G0002</fullName>
    </recommendedName>
</protein>
<dbReference type="NCBIfam" id="TIGR01033">
    <property type="entry name" value="YebC/PmpR family DNA-binding transcriptional regulator"/>
    <property type="match status" value="1"/>
</dbReference>
<organism evidence="9 10">
    <name type="scientific">Candidatus Woesebacteria bacterium GW2011_GWA1_39_12</name>
    <dbReference type="NCBI Taxonomy" id="1618549"/>
    <lineage>
        <taxon>Bacteria</taxon>
        <taxon>Candidatus Woeseibacteriota</taxon>
    </lineage>
</organism>
<keyword evidence="2 6" id="KW-0963">Cytoplasm</keyword>
<evidence type="ECO:0000256" key="1">
    <source>
        <dbReference type="ARBA" id="ARBA00008724"/>
    </source>
</evidence>
<dbReference type="SUPFAM" id="SSF75625">
    <property type="entry name" value="YebC-like"/>
    <property type="match status" value="1"/>
</dbReference>
<comment type="caution">
    <text evidence="9">The sequence shown here is derived from an EMBL/GenBank/DDBJ whole genome shotgun (WGS) entry which is preliminary data.</text>
</comment>
<dbReference type="FunFam" id="1.10.10.200:FF:000002">
    <property type="entry name" value="Probable transcriptional regulatory protein CLM62_37755"/>
    <property type="match status" value="1"/>
</dbReference>
<evidence type="ECO:0000256" key="2">
    <source>
        <dbReference type="ARBA" id="ARBA00022490"/>
    </source>
</evidence>
<dbReference type="InterPro" id="IPR049083">
    <property type="entry name" value="TACO1_YebC_N"/>
</dbReference>
<dbReference type="Proteomes" id="UP000034325">
    <property type="component" value="Unassembled WGS sequence"/>
</dbReference>
<sequence length="248" mass="27258">MSGHSHYATIKRQKETKDAAKGRVFSKLARAIQIAVKSGGGSDPDSNYKLRMTIDTARSFNMPKDNIERAIRAAETKLGDLEEVTYEGYGPGGIAIILEAVTDNRNRTGQEIKNIFDRGGGSLAGPGSVSFNFESKGLILVEKKDNFEEAMLPLIDLGVEDINETDDAIEVYTDPTKLGVIRDNLGSLEFKVKTVEIMNKPKNFQLIEDADLAKKILSFLDNLEAHEDVQKVSTNLDIPQVVLEKIGS</sequence>
<dbReference type="GO" id="GO:0005829">
    <property type="term" value="C:cytosol"/>
    <property type="evidence" value="ECO:0007669"/>
    <property type="project" value="TreeGrafter"/>
</dbReference>
<dbReference type="EMBL" id="LBWA01000001">
    <property type="protein sequence ID" value="KKQ98721.1"/>
    <property type="molecule type" value="Genomic_DNA"/>
</dbReference>
<proteinExistence type="inferred from homology"/>
<evidence type="ECO:0000313" key="9">
    <source>
        <dbReference type="EMBL" id="KKQ98721.1"/>
    </source>
</evidence>
<evidence type="ECO:0000256" key="6">
    <source>
        <dbReference type="HAMAP-Rule" id="MF_00693"/>
    </source>
</evidence>
<dbReference type="GO" id="GO:0003677">
    <property type="term" value="F:DNA binding"/>
    <property type="evidence" value="ECO:0007669"/>
    <property type="project" value="UniProtKB-UniRule"/>
</dbReference>
<dbReference type="NCBIfam" id="NF009044">
    <property type="entry name" value="PRK12378.1"/>
    <property type="match status" value="1"/>
</dbReference>
<dbReference type="Pfam" id="PF20772">
    <property type="entry name" value="TACO1_YebC_N"/>
    <property type="match status" value="1"/>
</dbReference>
<comment type="similarity">
    <text evidence="1 6">Belongs to the TACO1 family.</text>
</comment>
<dbReference type="GO" id="GO:0006355">
    <property type="term" value="P:regulation of DNA-templated transcription"/>
    <property type="evidence" value="ECO:0007669"/>
    <property type="project" value="UniProtKB-UniRule"/>
</dbReference>
<dbReference type="Gene3D" id="1.10.10.200">
    <property type="match status" value="1"/>
</dbReference>
<dbReference type="AlphaFoldDB" id="A0A0G0QAK5"/>
<dbReference type="InterPro" id="IPR017856">
    <property type="entry name" value="Integrase-like_N"/>
</dbReference>
<keyword evidence="4 6" id="KW-0238">DNA-binding</keyword>
<dbReference type="InterPro" id="IPR002876">
    <property type="entry name" value="Transcrip_reg_TACO1-like"/>
</dbReference>
<dbReference type="Pfam" id="PF01709">
    <property type="entry name" value="Transcrip_reg"/>
    <property type="match status" value="1"/>
</dbReference>
<dbReference type="PANTHER" id="PTHR12532">
    <property type="entry name" value="TRANSLATIONAL ACTIVATOR OF CYTOCHROME C OXIDASE 1"/>
    <property type="match status" value="1"/>
</dbReference>
<feature type="domain" description="TACO1/YebC-like second and third" evidence="7">
    <location>
        <begin position="81"/>
        <end position="236"/>
    </location>
</feature>
<evidence type="ECO:0000259" key="7">
    <source>
        <dbReference type="Pfam" id="PF01709"/>
    </source>
</evidence>
<name>A0A0G0QAK5_9BACT</name>
<evidence type="ECO:0000256" key="4">
    <source>
        <dbReference type="ARBA" id="ARBA00023125"/>
    </source>
</evidence>
<accession>A0A0G0QAK5</accession>
<reference evidence="9 10" key="1">
    <citation type="journal article" date="2015" name="Nature">
        <title>rRNA introns, odd ribosomes, and small enigmatic genomes across a large radiation of phyla.</title>
        <authorList>
            <person name="Brown C.T."/>
            <person name="Hug L.A."/>
            <person name="Thomas B.C."/>
            <person name="Sharon I."/>
            <person name="Castelle C.J."/>
            <person name="Singh A."/>
            <person name="Wilkins M.J."/>
            <person name="Williams K.H."/>
            <person name="Banfield J.F."/>
        </authorList>
    </citation>
    <scope>NUCLEOTIDE SEQUENCE [LARGE SCALE GENOMIC DNA]</scope>
</reference>
<evidence type="ECO:0000313" key="10">
    <source>
        <dbReference type="Proteomes" id="UP000034325"/>
    </source>
</evidence>
<evidence type="ECO:0000256" key="5">
    <source>
        <dbReference type="ARBA" id="ARBA00023163"/>
    </source>
</evidence>
<feature type="domain" description="TACO1/YebC-like N-terminal" evidence="8">
    <location>
        <begin position="5"/>
        <end position="75"/>
    </location>
</feature>
<comment type="subcellular location">
    <subcellularLocation>
        <location evidence="6">Cytoplasm</location>
    </subcellularLocation>
</comment>
<evidence type="ECO:0000259" key="8">
    <source>
        <dbReference type="Pfam" id="PF20772"/>
    </source>
</evidence>
<evidence type="ECO:0000256" key="3">
    <source>
        <dbReference type="ARBA" id="ARBA00023015"/>
    </source>
</evidence>
<dbReference type="PANTHER" id="PTHR12532:SF6">
    <property type="entry name" value="TRANSCRIPTIONAL REGULATORY PROTEIN YEBC-RELATED"/>
    <property type="match status" value="1"/>
</dbReference>
<dbReference type="NCBIfam" id="NF001030">
    <property type="entry name" value="PRK00110.1"/>
    <property type="match status" value="1"/>
</dbReference>
<dbReference type="InterPro" id="IPR029072">
    <property type="entry name" value="YebC-like"/>
</dbReference>
<dbReference type="InterPro" id="IPR048300">
    <property type="entry name" value="TACO1_YebC-like_2nd/3rd_dom"/>
</dbReference>
<keyword evidence="5 6" id="KW-0804">Transcription</keyword>
<gene>
    <name evidence="9" type="ORF">UT23_C0001G0002</name>
</gene>
<dbReference type="HAMAP" id="MF_00693">
    <property type="entry name" value="Transcrip_reg_TACO1"/>
    <property type="match status" value="1"/>
</dbReference>